<name>A0ABD2C326_VESMC</name>
<dbReference type="AlphaFoldDB" id="A0ABD2C326"/>
<dbReference type="Proteomes" id="UP001607303">
    <property type="component" value="Unassembled WGS sequence"/>
</dbReference>
<evidence type="ECO:0000313" key="3">
    <source>
        <dbReference type="Proteomes" id="UP001607303"/>
    </source>
</evidence>
<accession>A0ABD2C326</accession>
<dbReference type="EMBL" id="JAYRBN010000061">
    <property type="protein sequence ID" value="KAL2739447.1"/>
    <property type="molecule type" value="Genomic_DNA"/>
</dbReference>
<protein>
    <submittedName>
        <fullName evidence="2">Uncharacterized protein</fullName>
    </submittedName>
</protein>
<proteinExistence type="predicted"/>
<evidence type="ECO:0000313" key="2">
    <source>
        <dbReference type="EMBL" id="KAL2739447.1"/>
    </source>
</evidence>
<keyword evidence="3" id="KW-1185">Reference proteome</keyword>
<gene>
    <name evidence="2" type="ORF">V1477_010836</name>
</gene>
<organism evidence="2 3">
    <name type="scientific">Vespula maculifrons</name>
    <name type="common">Eastern yellow jacket</name>
    <name type="synonym">Wasp</name>
    <dbReference type="NCBI Taxonomy" id="7453"/>
    <lineage>
        <taxon>Eukaryota</taxon>
        <taxon>Metazoa</taxon>
        <taxon>Ecdysozoa</taxon>
        <taxon>Arthropoda</taxon>
        <taxon>Hexapoda</taxon>
        <taxon>Insecta</taxon>
        <taxon>Pterygota</taxon>
        <taxon>Neoptera</taxon>
        <taxon>Endopterygota</taxon>
        <taxon>Hymenoptera</taxon>
        <taxon>Apocrita</taxon>
        <taxon>Aculeata</taxon>
        <taxon>Vespoidea</taxon>
        <taxon>Vespidae</taxon>
        <taxon>Vespinae</taxon>
        <taxon>Vespula</taxon>
    </lineage>
</organism>
<comment type="caution">
    <text evidence="2">The sequence shown here is derived from an EMBL/GenBank/DDBJ whole genome shotgun (WGS) entry which is preliminary data.</text>
</comment>
<feature type="region of interest" description="Disordered" evidence="1">
    <location>
        <begin position="1"/>
        <end position="36"/>
    </location>
</feature>
<sequence>MKARNISQKRDKDKDRARDGDRDRDRDRDRNRDRATTLRRTNFYQIHDTEGHNNLDIAMFCNKSNHDLNSIGEQKVMEDLKMFLFC</sequence>
<evidence type="ECO:0000256" key="1">
    <source>
        <dbReference type="SAM" id="MobiDB-lite"/>
    </source>
</evidence>
<feature type="compositionally biased region" description="Basic and acidic residues" evidence="1">
    <location>
        <begin position="8"/>
        <end position="36"/>
    </location>
</feature>
<reference evidence="2 3" key="1">
    <citation type="journal article" date="2024" name="Ann. Entomol. Soc. Am.">
        <title>Genomic analyses of the southern and eastern yellowjacket wasps (Hymenoptera: Vespidae) reveal evolutionary signatures of social life.</title>
        <authorList>
            <person name="Catto M.A."/>
            <person name="Caine P.B."/>
            <person name="Orr S.E."/>
            <person name="Hunt B.G."/>
            <person name="Goodisman M.A.D."/>
        </authorList>
    </citation>
    <scope>NUCLEOTIDE SEQUENCE [LARGE SCALE GENOMIC DNA]</scope>
    <source>
        <strain evidence="2">232</strain>
        <tissue evidence="2">Head and thorax</tissue>
    </source>
</reference>